<organism evidence="1 2">
    <name type="scientific">Phytohabitans flavus</name>
    <dbReference type="NCBI Taxonomy" id="1076124"/>
    <lineage>
        <taxon>Bacteria</taxon>
        <taxon>Bacillati</taxon>
        <taxon>Actinomycetota</taxon>
        <taxon>Actinomycetes</taxon>
        <taxon>Micromonosporales</taxon>
        <taxon>Micromonosporaceae</taxon>
    </lineage>
</organism>
<keyword evidence="2" id="KW-1185">Reference proteome</keyword>
<evidence type="ECO:0000313" key="1">
    <source>
        <dbReference type="EMBL" id="BCB79542.1"/>
    </source>
</evidence>
<reference evidence="1 2" key="2">
    <citation type="submission" date="2020-03" db="EMBL/GenBank/DDBJ databases">
        <authorList>
            <person name="Ichikawa N."/>
            <person name="Kimura A."/>
            <person name="Kitahashi Y."/>
            <person name="Uohara A."/>
        </authorList>
    </citation>
    <scope>NUCLEOTIDE SEQUENCE [LARGE SCALE GENOMIC DNA]</scope>
    <source>
        <strain evidence="1 2">NBRC 107702</strain>
    </source>
</reference>
<dbReference type="KEGG" id="pfla:Pflav_059520"/>
<protein>
    <recommendedName>
        <fullName evidence="3">DUF1508 domain-containing protein</fullName>
    </recommendedName>
</protein>
<evidence type="ECO:0000313" key="2">
    <source>
        <dbReference type="Proteomes" id="UP000502508"/>
    </source>
</evidence>
<sequence length="176" mass="19380">MAAPVRFFVHLLPPSAAPNWLGWPLAAPVPAWATSVDAAEPLAEAAAVPRRRGRLSVGGWYSWRLMTANNRELARSVFRYASPELCRHAVREVQAGSGRLVLSTFPDPVTGDFSWRGELDDTPVAAGKRYEQEQTARYAAKRFVDAVADAEVTDMVRALRDRRGPAPSRYTSEGQS</sequence>
<name>A0A6F8Y0A2_9ACTN</name>
<reference evidence="1 2" key="1">
    <citation type="submission" date="2020-03" db="EMBL/GenBank/DDBJ databases">
        <title>Whole genome shotgun sequence of Phytohabitans flavus NBRC 107702.</title>
        <authorList>
            <person name="Komaki H."/>
            <person name="Tamura T."/>
        </authorList>
    </citation>
    <scope>NUCLEOTIDE SEQUENCE [LARGE SCALE GENOMIC DNA]</scope>
    <source>
        <strain evidence="1 2">NBRC 107702</strain>
    </source>
</reference>
<proteinExistence type="predicted"/>
<gene>
    <name evidence="1" type="ORF">Pflav_059520</name>
</gene>
<dbReference type="RefSeq" id="WP_173039536.1">
    <property type="nucleotide sequence ID" value="NZ_AP022870.1"/>
</dbReference>
<dbReference type="Proteomes" id="UP000502508">
    <property type="component" value="Chromosome"/>
</dbReference>
<evidence type="ECO:0008006" key="3">
    <source>
        <dbReference type="Google" id="ProtNLM"/>
    </source>
</evidence>
<accession>A0A6F8Y0A2</accession>
<dbReference type="AlphaFoldDB" id="A0A6F8Y0A2"/>
<dbReference type="Gene3D" id="2.30.29.80">
    <property type="match status" value="1"/>
</dbReference>
<dbReference type="EMBL" id="AP022870">
    <property type="protein sequence ID" value="BCB79542.1"/>
    <property type="molecule type" value="Genomic_DNA"/>
</dbReference>